<dbReference type="AlphaFoldDB" id="A0A0F9IRQ5"/>
<gene>
    <name evidence="1" type="ORF">LCGC14_1910880</name>
</gene>
<sequence length="51" mass="5899">GVVRGDHGYTIMGVKNQEPYLTDLGWVYDKIKVDNQLSEPMDLRYPRSKSK</sequence>
<name>A0A0F9IRQ5_9ZZZZ</name>
<protein>
    <submittedName>
        <fullName evidence="1">Uncharacterized protein</fullName>
    </submittedName>
</protein>
<dbReference type="EMBL" id="LAZR01020179">
    <property type="protein sequence ID" value="KKL89817.1"/>
    <property type="molecule type" value="Genomic_DNA"/>
</dbReference>
<evidence type="ECO:0000313" key="1">
    <source>
        <dbReference type="EMBL" id="KKL89817.1"/>
    </source>
</evidence>
<accession>A0A0F9IRQ5</accession>
<comment type="caution">
    <text evidence="1">The sequence shown here is derived from an EMBL/GenBank/DDBJ whole genome shotgun (WGS) entry which is preliminary data.</text>
</comment>
<reference evidence="1" key="1">
    <citation type="journal article" date="2015" name="Nature">
        <title>Complex archaea that bridge the gap between prokaryotes and eukaryotes.</title>
        <authorList>
            <person name="Spang A."/>
            <person name="Saw J.H."/>
            <person name="Jorgensen S.L."/>
            <person name="Zaremba-Niedzwiedzka K."/>
            <person name="Martijn J."/>
            <person name="Lind A.E."/>
            <person name="van Eijk R."/>
            <person name="Schleper C."/>
            <person name="Guy L."/>
            <person name="Ettema T.J."/>
        </authorList>
    </citation>
    <scope>NUCLEOTIDE SEQUENCE</scope>
</reference>
<feature type="non-terminal residue" evidence="1">
    <location>
        <position position="1"/>
    </location>
</feature>
<proteinExistence type="predicted"/>
<organism evidence="1">
    <name type="scientific">marine sediment metagenome</name>
    <dbReference type="NCBI Taxonomy" id="412755"/>
    <lineage>
        <taxon>unclassified sequences</taxon>
        <taxon>metagenomes</taxon>
        <taxon>ecological metagenomes</taxon>
    </lineage>
</organism>